<dbReference type="RefSeq" id="WP_262064768.1">
    <property type="nucleotide sequence ID" value="NZ_JAMXOD010000001.1"/>
</dbReference>
<dbReference type="CDD" id="cd02440">
    <property type="entry name" value="AdoMet_MTases"/>
    <property type="match status" value="1"/>
</dbReference>
<dbReference type="GO" id="GO:0008168">
    <property type="term" value="F:methyltransferase activity"/>
    <property type="evidence" value="ECO:0007669"/>
    <property type="project" value="UniProtKB-KW"/>
</dbReference>
<evidence type="ECO:0000313" key="6">
    <source>
        <dbReference type="Proteomes" id="UP001523566"/>
    </source>
</evidence>
<evidence type="ECO:0000313" key="5">
    <source>
        <dbReference type="EMBL" id="MCP1100983.1"/>
    </source>
</evidence>
<keyword evidence="3" id="KW-0949">S-adenosyl-L-methionine</keyword>
<dbReference type="GO" id="GO:0032259">
    <property type="term" value="P:methylation"/>
    <property type="evidence" value="ECO:0007669"/>
    <property type="project" value="UniProtKB-KW"/>
</dbReference>
<name>A0ABT1E5F7_9FIRM</name>
<reference evidence="5 6" key="1">
    <citation type="journal article" date="2022" name="Genome Biol. Evol.">
        <title>Host diet, physiology and behaviors set the stage for Lachnospiraceae cladogenesis.</title>
        <authorList>
            <person name="Vera-Ponce De Leon A."/>
            <person name="Schneider M."/>
            <person name="Jahnes B.C."/>
            <person name="Sadowski V."/>
            <person name="Camuy-Velez L.A."/>
            <person name="Duan J."/>
            <person name="Sabree Z.L."/>
        </authorList>
    </citation>
    <scope>NUCLEOTIDE SEQUENCE [LARGE SCALE GENOMIC DNA]</scope>
    <source>
        <strain evidence="5 6">PAL113</strain>
    </source>
</reference>
<keyword evidence="2" id="KW-0808">Transferase</keyword>
<accession>A0ABT1E5F7</accession>
<keyword evidence="6" id="KW-1185">Reference proteome</keyword>
<proteinExistence type="predicted"/>
<dbReference type="Gene3D" id="3.40.50.150">
    <property type="entry name" value="Vaccinia Virus protein VP39"/>
    <property type="match status" value="1"/>
</dbReference>
<dbReference type="PANTHER" id="PTHR43464:SF19">
    <property type="entry name" value="UBIQUINONE BIOSYNTHESIS O-METHYLTRANSFERASE, MITOCHONDRIAL"/>
    <property type="match status" value="1"/>
</dbReference>
<dbReference type="InterPro" id="IPR025714">
    <property type="entry name" value="Methyltranfer_dom"/>
</dbReference>
<feature type="domain" description="Methyltransferase" evidence="4">
    <location>
        <begin position="35"/>
        <end position="146"/>
    </location>
</feature>
<dbReference type="Pfam" id="PF13847">
    <property type="entry name" value="Methyltransf_31"/>
    <property type="match status" value="1"/>
</dbReference>
<comment type="caution">
    <text evidence="5">The sequence shown here is derived from an EMBL/GenBank/DDBJ whole genome shotgun (WGS) entry which is preliminary data.</text>
</comment>
<evidence type="ECO:0000256" key="2">
    <source>
        <dbReference type="ARBA" id="ARBA00022679"/>
    </source>
</evidence>
<keyword evidence="1 5" id="KW-0489">Methyltransferase</keyword>
<evidence type="ECO:0000259" key="4">
    <source>
        <dbReference type="Pfam" id="PF13847"/>
    </source>
</evidence>
<dbReference type="EMBL" id="JAMZFW010000001">
    <property type="protein sequence ID" value="MCP1100983.1"/>
    <property type="molecule type" value="Genomic_DNA"/>
</dbReference>
<dbReference type="SUPFAM" id="SSF53335">
    <property type="entry name" value="S-adenosyl-L-methionine-dependent methyltransferases"/>
    <property type="match status" value="1"/>
</dbReference>
<dbReference type="Proteomes" id="UP001523566">
    <property type="component" value="Unassembled WGS sequence"/>
</dbReference>
<gene>
    <name evidence="5" type="ORF">NK125_00975</name>
</gene>
<dbReference type="InterPro" id="IPR029063">
    <property type="entry name" value="SAM-dependent_MTases_sf"/>
</dbReference>
<protein>
    <submittedName>
        <fullName evidence="5">Class I SAM-dependent methyltransferase</fullName>
    </submittedName>
</protein>
<dbReference type="PANTHER" id="PTHR43464">
    <property type="entry name" value="METHYLTRANSFERASE"/>
    <property type="match status" value="1"/>
</dbReference>
<evidence type="ECO:0000256" key="1">
    <source>
        <dbReference type="ARBA" id="ARBA00022603"/>
    </source>
</evidence>
<evidence type="ECO:0000256" key="3">
    <source>
        <dbReference type="ARBA" id="ARBA00022691"/>
    </source>
</evidence>
<organism evidence="5 6">
    <name type="scientific">Aequitasia blattaphilus</name>
    <dbReference type="NCBI Taxonomy" id="2949332"/>
    <lineage>
        <taxon>Bacteria</taxon>
        <taxon>Bacillati</taxon>
        <taxon>Bacillota</taxon>
        <taxon>Clostridia</taxon>
        <taxon>Lachnospirales</taxon>
        <taxon>Lachnospiraceae</taxon>
        <taxon>Aequitasia</taxon>
    </lineage>
</organism>
<sequence>MAETFVCPWWAGHSLNWRARKILHSPKAILGPYLKAGMTALDIGCGMGYFTIPMAKMVGDNGKVIAVDLQQKMLAGIQQNAQKSGVDQLIIPHQCEQSALSLEDYTGCIDFALAFMMAHEVPDQDRLAREVYAALRDGGLLLFAEPIGHVGKSAYRKSLRIFEQHGFRVREMPRIAICRAVLLEK</sequence>